<feature type="domain" description="Four-carbon acid sugar kinase N-terminal" evidence="7">
    <location>
        <begin position="13"/>
        <end position="207"/>
    </location>
</feature>
<evidence type="ECO:0000259" key="8">
    <source>
        <dbReference type="Pfam" id="PF17042"/>
    </source>
</evidence>
<evidence type="ECO:0000256" key="4">
    <source>
        <dbReference type="ARBA" id="ARBA00022777"/>
    </source>
</evidence>
<evidence type="ECO:0000256" key="2">
    <source>
        <dbReference type="ARBA" id="ARBA00022679"/>
    </source>
</evidence>
<protein>
    <submittedName>
        <fullName evidence="9">Four-carbon acid sugar kinase family protein</fullName>
    </submittedName>
</protein>
<dbReference type="InterPro" id="IPR042213">
    <property type="entry name" value="NBD_C_sf"/>
</dbReference>
<name>A0ABP7NBZ4_9MICO</name>
<comment type="similarity">
    <text evidence="1">Belongs to the four-carbon acid sugar kinase family.</text>
</comment>
<keyword evidence="10" id="KW-1185">Reference proteome</keyword>
<keyword evidence="6" id="KW-0119">Carbohydrate metabolism</keyword>
<dbReference type="InterPro" id="IPR010737">
    <property type="entry name" value="4-carb_acid_sugar_kinase_N"/>
</dbReference>
<dbReference type="GO" id="GO:0016301">
    <property type="term" value="F:kinase activity"/>
    <property type="evidence" value="ECO:0007669"/>
    <property type="project" value="UniProtKB-KW"/>
</dbReference>
<evidence type="ECO:0000259" key="7">
    <source>
        <dbReference type="Pfam" id="PF07005"/>
    </source>
</evidence>
<keyword evidence="2" id="KW-0808">Transferase</keyword>
<keyword evidence="3" id="KW-0547">Nucleotide-binding</keyword>
<dbReference type="InterPro" id="IPR037051">
    <property type="entry name" value="4-carb_acid_sugar_kinase_N_sf"/>
</dbReference>
<feature type="domain" description="Four-carbon acid sugar kinase nucleotide binding" evidence="8">
    <location>
        <begin position="230"/>
        <end position="384"/>
    </location>
</feature>
<keyword evidence="4 9" id="KW-0418">Kinase</keyword>
<accession>A0ABP7NBZ4</accession>
<reference evidence="10" key="1">
    <citation type="journal article" date="2019" name="Int. J. Syst. Evol. Microbiol.">
        <title>The Global Catalogue of Microorganisms (GCM) 10K type strain sequencing project: providing services to taxonomists for standard genome sequencing and annotation.</title>
        <authorList>
            <consortium name="The Broad Institute Genomics Platform"/>
            <consortium name="The Broad Institute Genome Sequencing Center for Infectious Disease"/>
            <person name="Wu L."/>
            <person name="Ma J."/>
        </authorList>
    </citation>
    <scope>NUCLEOTIDE SEQUENCE [LARGE SCALE GENOMIC DNA]</scope>
    <source>
        <strain evidence="10">JCM 17024</strain>
    </source>
</reference>
<dbReference type="Pfam" id="PF07005">
    <property type="entry name" value="SBD_N"/>
    <property type="match status" value="1"/>
</dbReference>
<proteinExistence type="inferred from homology"/>
<evidence type="ECO:0000256" key="1">
    <source>
        <dbReference type="ARBA" id="ARBA00005715"/>
    </source>
</evidence>
<organism evidence="9 10">
    <name type="scientific">Microbacterium soli</name>
    <dbReference type="NCBI Taxonomy" id="446075"/>
    <lineage>
        <taxon>Bacteria</taxon>
        <taxon>Bacillati</taxon>
        <taxon>Actinomycetota</taxon>
        <taxon>Actinomycetes</taxon>
        <taxon>Micrococcales</taxon>
        <taxon>Microbacteriaceae</taxon>
        <taxon>Microbacterium</taxon>
    </lineage>
</organism>
<evidence type="ECO:0000256" key="3">
    <source>
        <dbReference type="ARBA" id="ARBA00022741"/>
    </source>
</evidence>
<evidence type="ECO:0000313" key="10">
    <source>
        <dbReference type="Proteomes" id="UP001501591"/>
    </source>
</evidence>
<sequence length="395" mass="42570">MSWTAASLATALREHRTVYLQTNARALERDRAVALLRETKQALAAVSARESFEIQIVLRGDSTLRGHIFAEIDALDEPEKPILLVPAFPAGGRITRGSMHYARQEDEWIPVAETEYARDPVFPVPTSHLADLVRNANRIVAATCSAHELRASGGDVVREALTNSPGGSFVIPDIETDDDLRLVQRAFDAARVEGRQSIVRCAAPLAAMIGGVYASELLHPSDVEFSGPTLIVCGSHTELADRQMAAISARLGLAARVVPVHAALADDERERRNIVTAVRADLRERGIALLITERGRKETHNTLRHGELVMSFLTSIVSRVASHAASIVTKGGITASEVIRVGLGAAEATVEGQVIPGVSVWRVETSSRAWMTTIVPGNVGETDTVATILRSLGVR</sequence>
<gene>
    <name evidence="9" type="ORF">GCM10022383_20460</name>
</gene>
<dbReference type="Proteomes" id="UP001501591">
    <property type="component" value="Unassembled WGS sequence"/>
</dbReference>
<dbReference type="Gene3D" id="3.40.50.10840">
    <property type="entry name" value="Putative sugar-binding, N-terminal domain"/>
    <property type="match status" value="1"/>
</dbReference>
<evidence type="ECO:0000313" key="9">
    <source>
        <dbReference type="EMBL" id="GAA3942528.1"/>
    </source>
</evidence>
<dbReference type="Pfam" id="PF17042">
    <property type="entry name" value="NBD_C"/>
    <property type="match status" value="1"/>
</dbReference>
<comment type="caution">
    <text evidence="9">The sequence shown here is derived from an EMBL/GenBank/DDBJ whole genome shotgun (WGS) entry which is preliminary data.</text>
</comment>
<keyword evidence="5" id="KW-0067">ATP-binding</keyword>
<dbReference type="SUPFAM" id="SSF142764">
    <property type="entry name" value="YgbK-like"/>
    <property type="match status" value="1"/>
</dbReference>
<dbReference type="InterPro" id="IPR031475">
    <property type="entry name" value="NBD_C"/>
</dbReference>
<evidence type="ECO:0000256" key="5">
    <source>
        <dbReference type="ARBA" id="ARBA00022840"/>
    </source>
</evidence>
<evidence type="ECO:0000256" key="6">
    <source>
        <dbReference type="ARBA" id="ARBA00023277"/>
    </source>
</evidence>
<dbReference type="Gene3D" id="3.40.980.20">
    <property type="entry name" value="Four-carbon acid sugar kinase, nucleotide binding domain"/>
    <property type="match status" value="1"/>
</dbReference>
<dbReference type="EMBL" id="BAABCP010000001">
    <property type="protein sequence ID" value="GAA3942528.1"/>
    <property type="molecule type" value="Genomic_DNA"/>
</dbReference>